<organism evidence="3 4">
    <name type="scientific">Lottia gigantea</name>
    <name type="common">Giant owl limpet</name>
    <dbReference type="NCBI Taxonomy" id="225164"/>
    <lineage>
        <taxon>Eukaryota</taxon>
        <taxon>Metazoa</taxon>
        <taxon>Spiralia</taxon>
        <taxon>Lophotrochozoa</taxon>
        <taxon>Mollusca</taxon>
        <taxon>Gastropoda</taxon>
        <taxon>Patellogastropoda</taxon>
        <taxon>Lottioidea</taxon>
        <taxon>Lottiidae</taxon>
        <taxon>Lottia</taxon>
    </lineage>
</organism>
<dbReference type="Pfam" id="PF12937">
    <property type="entry name" value="F-box-like"/>
    <property type="match status" value="1"/>
</dbReference>
<dbReference type="GO" id="GO:0019005">
    <property type="term" value="C:SCF ubiquitin ligase complex"/>
    <property type="evidence" value="ECO:0007669"/>
    <property type="project" value="TreeGrafter"/>
</dbReference>
<dbReference type="SMART" id="SM00256">
    <property type="entry name" value="FBOX"/>
    <property type="match status" value="1"/>
</dbReference>
<dbReference type="GO" id="GO:0031146">
    <property type="term" value="P:SCF-dependent proteasomal ubiquitin-dependent protein catabolic process"/>
    <property type="evidence" value="ECO:0007669"/>
    <property type="project" value="TreeGrafter"/>
</dbReference>
<dbReference type="GO" id="GO:0061630">
    <property type="term" value="F:ubiquitin protein ligase activity"/>
    <property type="evidence" value="ECO:0007669"/>
    <property type="project" value="TreeGrafter"/>
</dbReference>
<dbReference type="GeneID" id="20233534"/>
<keyword evidence="4" id="KW-1185">Reference proteome</keyword>
<dbReference type="SUPFAM" id="SSF81383">
    <property type="entry name" value="F-box domain"/>
    <property type="match status" value="1"/>
</dbReference>
<dbReference type="OrthoDB" id="6038823at2759"/>
<dbReference type="OMA" id="CLYELCV"/>
<evidence type="ECO:0000313" key="3">
    <source>
        <dbReference type="EMBL" id="ESO82992.1"/>
    </source>
</evidence>
<name>V3ZFU6_LOTGI</name>
<dbReference type="Pfam" id="PF04300">
    <property type="entry name" value="FBA"/>
    <property type="match status" value="1"/>
</dbReference>
<dbReference type="HOGENOM" id="CLU_068548_0_0_1"/>
<sequence length="245" mass="28344">MDLPDEIIQLIISYLPETQTIKTIRLVSKRFKTLVNENHFWRLKCINLGLPLAEMAEGKDCIALYLTAKHGGNLLLNPNAAEKFSHWTIELDGGDRFIIEDTPVGAKPFPTDLLKNRPVKTWVTSFATSSKYQFVDIHKNFEAYFYNKTKPKVCISEWYTSRFDCGCKYVITVELLNKSKEILDTFQLIDKLPPGHEWKQVKHTFQKHYPTLQYIKYTHNGSDLNFWAGHYGAKFTGSSIRLVFS</sequence>
<dbReference type="PROSITE" id="PS51114">
    <property type="entry name" value="FBA"/>
    <property type="match status" value="1"/>
</dbReference>
<dbReference type="Proteomes" id="UP000030746">
    <property type="component" value="Unassembled WGS sequence"/>
</dbReference>
<dbReference type="PANTHER" id="PTHR12125">
    <property type="entry name" value="F-BOX ONLY PROTEIN 6-LIKE PROTEIN"/>
    <property type="match status" value="1"/>
</dbReference>
<proteinExistence type="predicted"/>
<reference evidence="3 4" key="1">
    <citation type="journal article" date="2013" name="Nature">
        <title>Insights into bilaterian evolution from three spiralian genomes.</title>
        <authorList>
            <person name="Simakov O."/>
            <person name="Marletaz F."/>
            <person name="Cho S.J."/>
            <person name="Edsinger-Gonzales E."/>
            <person name="Havlak P."/>
            <person name="Hellsten U."/>
            <person name="Kuo D.H."/>
            <person name="Larsson T."/>
            <person name="Lv J."/>
            <person name="Arendt D."/>
            <person name="Savage R."/>
            <person name="Osoegawa K."/>
            <person name="de Jong P."/>
            <person name="Grimwood J."/>
            <person name="Chapman J.A."/>
            <person name="Shapiro H."/>
            <person name="Aerts A."/>
            <person name="Otillar R.P."/>
            <person name="Terry A.Y."/>
            <person name="Boore J.L."/>
            <person name="Grigoriev I.V."/>
            <person name="Lindberg D.R."/>
            <person name="Seaver E.C."/>
            <person name="Weisblat D.A."/>
            <person name="Putnam N.H."/>
            <person name="Rokhsar D.S."/>
        </authorList>
    </citation>
    <scope>NUCLEOTIDE SEQUENCE [LARGE SCALE GENOMIC DNA]</scope>
</reference>
<dbReference type="GO" id="GO:0005737">
    <property type="term" value="C:cytoplasm"/>
    <property type="evidence" value="ECO:0007669"/>
    <property type="project" value="UniProtKB-ARBA"/>
</dbReference>
<evidence type="ECO:0008006" key="5">
    <source>
        <dbReference type="Google" id="ProtNLM"/>
    </source>
</evidence>
<dbReference type="Gene3D" id="2.60.120.260">
    <property type="entry name" value="Galactose-binding domain-like"/>
    <property type="match status" value="1"/>
</dbReference>
<dbReference type="STRING" id="225164.V3ZFU6"/>
<dbReference type="PROSITE" id="PS50181">
    <property type="entry name" value="FBOX"/>
    <property type="match status" value="1"/>
</dbReference>
<dbReference type="PANTHER" id="PTHR12125:SF5">
    <property type="entry name" value="F-BOX DOMAIN-CONTAINING PROTEIN"/>
    <property type="match status" value="1"/>
</dbReference>
<gene>
    <name evidence="3" type="ORF">LOTGIDRAFT_134271</name>
</gene>
<dbReference type="SUPFAM" id="SSF49785">
    <property type="entry name" value="Galactose-binding domain-like"/>
    <property type="match status" value="1"/>
</dbReference>
<evidence type="ECO:0000259" key="2">
    <source>
        <dbReference type="PROSITE" id="PS51114"/>
    </source>
</evidence>
<dbReference type="InterPro" id="IPR036047">
    <property type="entry name" value="F-box-like_dom_sf"/>
</dbReference>
<dbReference type="Gene3D" id="1.20.1280.50">
    <property type="match status" value="1"/>
</dbReference>
<dbReference type="AlphaFoldDB" id="V3ZFU6"/>
<protein>
    <recommendedName>
        <fullName evidence="5">F-box domain-containing protein</fullName>
    </recommendedName>
</protein>
<feature type="domain" description="F-box" evidence="1">
    <location>
        <begin position="1"/>
        <end position="44"/>
    </location>
</feature>
<dbReference type="CTD" id="20233534"/>
<dbReference type="SMART" id="SM01198">
    <property type="entry name" value="FBA"/>
    <property type="match status" value="1"/>
</dbReference>
<dbReference type="KEGG" id="lgi:LOTGIDRAFT_134271"/>
<dbReference type="GO" id="GO:0006516">
    <property type="term" value="P:glycoprotein catabolic process"/>
    <property type="evidence" value="ECO:0007669"/>
    <property type="project" value="TreeGrafter"/>
</dbReference>
<dbReference type="RefSeq" id="XP_009066360.1">
    <property type="nucleotide sequence ID" value="XM_009068112.1"/>
</dbReference>
<feature type="domain" description="FBA" evidence="2">
    <location>
        <begin position="64"/>
        <end position="244"/>
    </location>
</feature>
<dbReference type="GO" id="GO:0036503">
    <property type="term" value="P:ERAD pathway"/>
    <property type="evidence" value="ECO:0007669"/>
    <property type="project" value="TreeGrafter"/>
</dbReference>
<dbReference type="InterPro" id="IPR008979">
    <property type="entry name" value="Galactose-bd-like_sf"/>
</dbReference>
<accession>V3ZFU6</accession>
<dbReference type="FunFam" id="2.60.120.260:FF:000012">
    <property type="entry name" value="F-box only protein 2"/>
    <property type="match status" value="1"/>
</dbReference>
<dbReference type="InterPro" id="IPR039752">
    <property type="entry name" value="F-box_only"/>
</dbReference>
<dbReference type="EMBL" id="KB203827">
    <property type="protein sequence ID" value="ESO82992.1"/>
    <property type="molecule type" value="Genomic_DNA"/>
</dbReference>
<dbReference type="InterPro" id="IPR007397">
    <property type="entry name" value="F-box-assoc_dom"/>
</dbReference>
<evidence type="ECO:0000313" key="4">
    <source>
        <dbReference type="Proteomes" id="UP000030746"/>
    </source>
</evidence>
<evidence type="ECO:0000259" key="1">
    <source>
        <dbReference type="PROSITE" id="PS50181"/>
    </source>
</evidence>
<dbReference type="InterPro" id="IPR001810">
    <property type="entry name" value="F-box_dom"/>
</dbReference>